<reference evidence="6" key="1">
    <citation type="journal article" date="2019" name="Int. J. Syst. Evol. Microbiol.">
        <title>The Global Catalogue of Microorganisms (GCM) 10K type strain sequencing project: providing services to taxonomists for standard genome sequencing and annotation.</title>
        <authorList>
            <consortium name="The Broad Institute Genomics Platform"/>
            <consortium name="The Broad Institute Genome Sequencing Center for Infectious Disease"/>
            <person name="Wu L."/>
            <person name="Ma J."/>
        </authorList>
    </citation>
    <scope>NUCLEOTIDE SEQUENCE [LARGE SCALE GENOMIC DNA]</scope>
    <source>
        <strain evidence="6">JCM 18126</strain>
    </source>
</reference>
<evidence type="ECO:0000313" key="6">
    <source>
        <dbReference type="Proteomes" id="UP001501195"/>
    </source>
</evidence>
<dbReference type="Pfam" id="PF13280">
    <property type="entry name" value="WYL"/>
    <property type="match status" value="1"/>
</dbReference>
<dbReference type="PANTHER" id="PTHR34580:SF1">
    <property type="entry name" value="PROTEIN PAFC"/>
    <property type="match status" value="1"/>
</dbReference>
<dbReference type="EMBL" id="BAABIL010000017">
    <property type="protein sequence ID" value="GAA4962289.1"/>
    <property type="molecule type" value="Genomic_DNA"/>
</dbReference>
<dbReference type="PANTHER" id="PTHR34580">
    <property type="match status" value="1"/>
</dbReference>
<organism evidence="5 6">
    <name type="scientific">Kineococcus glutinatus</name>
    <dbReference type="NCBI Taxonomy" id="1070872"/>
    <lineage>
        <taxon>Bacteria</taxon>
        <taxon>Bacillati</taxon>
        <taxon>Actinomycetota</taxon>
        <taxon>Actinomycetes</taxon>
        <taxon>Kineosporiales</taxon>
        <taxon>Kineosporiaceae</taxon>
        <taxon>Kineococcus</taxon>
    </lineage>
</organism>
<gene>
    <name evidence="5" type="ORF">GCM10023225_02320</name>
</gene>
<evidence type="ECO:0000256" key="1">
    <source>
        <dbReference type="ARBA" id="ARBA00023015"/>
    </source>
</evidence>
<keyword evidence="6" id="KW-1185">Reference proteome</keyword>
<dbReference type="InterPro" id="IPR001034">
    <property type="entry name" value="DeoR_HTH"/>
</dbReference>
<feature type="domain" description="HTH deoR-type" evidence="4">
    <location>
        <begin position="2"/>
        <end position="61"/>
    </location>
</feature>
<keyword evidence="1" id="KW-0805">Transcription regulation</keyword>
<dbReference type="Gene3D" id="1.10.10.10">
    <property type="entry name" value="Winged helix-like DNA-binding domain superfamily/Winged helix DNA-binding domain"/>
    <property type="match status" value="1"/>
</dbReference>
<keyword evidence="3" id="KW-0804">Transcription</keyword>
<name>A0ABP9H649_9ACTN</name>
<dbReference type="Proteomes" id="UP001501195">
    <property type="component" value="Unassembled WGS sequence"/>
</dbReference>
<dbReference type="InterPro" id="IPR036390">
    <property type="entry name" value="WH_DNA-bd_sf"/>
</dbReference>
<evidence type="ECO:0000313" key="5">
    <source>
        <dbReference type="EMBL" id="GAA4962289.1"/>
    </source>
</evidence>
<dbReference type="InterPro" id="IPR028349">
    <property type="entry name" value="PafC-like"/>
</dbReference>
<evidence type="ECO:0000256" key="2">
    <source>
        <dbReference type="ARBA" id="ARBA00023125"/>
    </source>
</evidence>
<evidence type="ECO:0000256" key="3">
    <source>
        <dbReference type="ARBA" id="ARBA00023163"/>
    </source>
</evidence>
<keyword evidence="2" id="KW-0238">DNA-binding</keyword>
<dbReference type="RefSeq" id="WP_345710466.1">
    <property type="nucleotide sequence ID" value="NZ_BAABIL010000017.1"/>
</dbReference>
<dbReference type="PROSITE" id="PS51000">
    <property type="entry name" value="HTH_DEOR_2"/>
    <property type="match status" value="1"/>
</dbReference>
<dbReference type="Pfam" id="PF08279">
    <property type="entry name" value="HTH_11"/>
    <property type="match status" value="1"/>
</dbReference>
<dbReference type="InterPro" id="IPR026881">
    <property type="entry name" value="WYL_dom"/>
</dbReference>
<sequence length="346" mass="37308">MRAERLVALLFVLQRRRAATVAELAAELGVSERTMHRDVAALREAGVPVWTEPGRHGGVRLVDGWRSRLDGLTSREAVALLAMGVPRALADLGLGTAVSAAHAKVAATLPAELREQAQRVAQRFHLDAPGWFRREEESEHLGALARAVWAQRRVRIAYRRPDGQVERLLDPLGLVLKAGVWYLAARPADPGGHPGGDSGADPGGDVVRTYRVARVTATTELEERFERPAGFDLASWWQRSSAEFERSLDRVPVLVRLSPRGVRALPSLLDADTAAGALAAAGPPAADGWTRVELHLEDPVVAAGRLLGLGAEVEVLAPPAARAAFADTARRMAERHAQPPPAGRQR</sequence>
<comment type="caution">
    <text evidence="5">The sequence shown here is derived from an EMBL/GenBank/DDBJ whole genome shotgun (WGS) entry which is preliminary data.</text>
</comment>
<dbReference type="InterPro" id="IPR057727">
    <property type="entry name" value="WCX_dom"/>
</dbReference>
<dbReference type="InterPro" id="IPR013196">
    <property type="entry name" value="HTH_11"/>
</dbReference>
<dbReference type="InterPro" id="IPR036388">
    <property type="entry name" value="WH-like_DNA-bd_sf"/>
</dbReference>
<evidence type="ECO:0000259" key="4">
    <source>
        <dbReference type="PROSITE" id="PS51000"/>
    </source>
</evidence>
<dbReference type="Pfam" id="PF25583">
    <property type="entry name" value="WCX"/>
    <property type="match status" value="1"/>
</dbReference>
<accession>A0ABP9H649</accession>
<dbReference type="PIRSF" id="PIRSF016838">
    <property type="entry name" value="PafC"/>
    <property type="match status" value="1"/>
</dbReference>
<dbReference type="InterPro" id="IPR051534">
    <property type="entry name" value="CBASS_pafABC_assoc_protein"/>
</dbReference>
<dbReference type="InterPro" id="IPR018356">
    <property type="entry name" value="Tscrpt_reg_HTH_DeoR_CS"/>
</dbReference>
<dbReference type="SUPFAM" id="SSF46785">
    <property type="entry name" value="Winged helix' DNA-binding domain"/>
    <property type="match status" value="1"/>
</dbReference>
<dbReference type="PROSITE" id="PS00894">
    <property type="entry name" value="HTH_DEOR_1"/>
    <property type="match status" value="1"/>
</dbReference>
<proteinExistence type="predicted"/>
<dbReference type="PROSITE" id="PS52050">
    <property type="entry name" value="WYL"/>
    <property type="match status" value="1"/>
</dbReference>
<protein>
    <submittedName>
        <fullName evidence="5">YafY family protein</fullName>
    </submittedName>
</protein>